<dbReference type="InterPro" id="IPR013429">
    <property type="entry name" value="Regulatory_FmdB_Zinc_ribbon"/>
</dbReference>
<dbReference type="Proteomes" id="UP000294325">
    <property type="component" value="Chromosome"/>
</dbReference>
<dbReference type="AlphaFoldDB" id="A0A4P7C408"/>
<name>A0A4P7C408_9GAMM</name>
<dbReference type="Pfam" id="PF09723">
    <property type="entry name" value="Zn_ribbon_8"/>
    <property type="match status" value="1"/>
</dbReference>
<gene>
    <name evidence="2" type="ORF">E3U44_08820</name>
</gene>
<protein>
    <submittedName>
        <fullName evidence="2">Zinc ribbon domain-containing protein</fullName>
    </submittedName>
</protein>
<dbReference type="EMBL" id="CP038033">
    <property type="protein sequence ID" value="QBQ56510.1"/>
    <property type="molecule type" value="Genomic_DNA"/>
</dbReference>
<sequence length="78" mass="8491">MPTYEYHCVACNQDFEAYHGMNESAPYCPACGGSVKQRLSAPAIHGYKARGREAAMQSLKDENPGTCGCSRPRGCHSH</sequence>
<accession>A0A4P7C408</accession>
<evidence type="ECO:0000313" key="2">
    <source>
        <dbReference type="EMBL" id="QBQ56510.1"/>
    </source>
</evidence>
<dbReference type="OrthoDB" id="9813321at2"/>
<keyword evidence="3" id="KW-1185">Reference proteome</keyword>
<proteinExistence type="predicted"/>
<feature type="domain" description="Putative regulatory protein FmdB zinc ribbon" evidence="1">
    <location>
        <begin position="1"/>
        <end position="40"/>
    </location>
</feature>
<dbReference type="SMART" id="SM00834">
    <property type="entry name" value="CxxC_CXXC_SSSS"/>
    <property type="match status" value="1"/>
</dbReference>
<dbReference type="NCBIfam" id="TIGR02605">
    <property type="entry name" value="CxxC_CxxC_SSSS"/>
    <property type="match status" value="1"/>
</dbReference>
<organism evidence="2 3">
    <name type="scientific">Nitrosococcus wardiae</name>
    <dbReference type="NCBI Taxonomy" id="1814290"/>
    <lineage>
        <taxon>Bacteria</taxon>
        <taxon>Pseudomonadati</taxon>
        <taxon>Pseudomonadota</taxon>
        <taxon>Gammaproteobacteria</taxon>
        <taxon>Chromatiales</taxon>
        <taxon>Chromatiaceae</taxon>
        <taxon>Nitrosococcus</taxon>
    </lineage>
</organism>
<reference evidence="2 3" key="1">
    <citation type="submission" date="2019-03" db="EMBL/GenBank/DDBJ databases">
        <title>The genome sequence of Nitrosococcus wardiae strain D1FHST reveals the archetypal metabolic capacity of ammonia-oxidizing Gammaproteobacteria.</title>
        <authorList>
            <person name="Wang L."/>
            <person name="Lim C.K."/>
            <person name="Hanson T.E."/>
            <person name="Dang H."/>
            <person name="Klotz M.G."/>
        </authorList>
    </citation>
    <scope>NUCLEOTIDE SEQUENCE [LARGE SCALE GENOMIC DNA]</scope>
    <source>
        <strain evidence="2 3">D1FHS</strain>
    </source>
</reference>
<dbReference type="KEGG" id="nwr:E3U44_08820"/>
<evidence type="ECO:0000259" key="1">
    <source>
        <dbReference type="SMART" id="SM00834"/>
    </source>
</evidence>
<evidence type="ECO:0000313" key="3">
    <source>
        <dbReference type="Proteomes" id="UP000294325"/>
    </source>
</evidence>